<protein>
    <submittedName>
        <fullName evidence="1">ATPase</fullName>
    </submittedName>
</protein>
<reference evidence="1 2" key="1">
    <citation type="submission" date="2013-11" db="EMBL/GenBank/DDBJ databases">
        <title>Estimation of Helicobacter pylori bacteriophage ecology using H. pylori isolates.</title>
        <authorList>
            <person name="Uchiyama J."/>
            <person name="Takemura-Uchiyama I."/>
            <person name="Ujihara T."/>
            <person name="Matsuzaki S."/>
        </authorList>
    </citation>
    <scope>NUCLEOTIDE SEQUENCE [LARGE SCALE GENOMIC DNA]</scope>
    <source>
        <strain evidence="1 2">NY40</strain>
    </source>
</reference>
<dbReference type="EMBL" id="AP014523">
    <property type="protein sequence ID" value="BAO97149.1"/>
    <property type="molecule type" value="Genomic_DNA"/>
</dbReference>
<accession>A0A060PNT7</accession>
<proteinExistence type="predicted"/>
<name>A0A060PNT7_HELPX</name>
<evidence type="ECO:0000313" key="1">
    <source>
        <dbReference type="EMBL" id="BAO97149.1"/>
    </source>
</evidence>
<dbReference type="Proteomes" id="UP000031662">
    <property type="component" value="Chromosome"/>
</dbReference>
<evidence type="ECO:0000313" key="2">
    <source>
        <dbReference type="Proteomes" id="UP000031662"/>
    </source>
</evidence>
<organism evidence="1 2">
    <name type="scientific">Helicobacter pylori NY40</name>
    <dbReference type="NCBI Taxonomy" id="1426844"/>
    <lineage>
        <taxon>Bacteria</taxon>
        <taxon>Pseudomonadati</taxon>
        <taxon>Campylobacterota</taxon>
        <taxon>Epsilonproteobacteria</taxon>
        <taxon>Campylobacterales</taxon>
        <taxon>Helicobacteraceae</taxon>
        <taxon>Helicobacter</taxon>
    </lineage>
</organism>
<gene>
    <name evidence="1" type="ORF">NY40_0117</name>
</gene>
<dbReference type="HOGENOM" id="CLU_170233_0_0_7"/>
<dbReference type="AlphaFoldDB" id="A0A060PNT7"/>
<sequence length="78" mass="9436">MGNKDHSKGSSWHKWDLHVHTPYIYSNKEYQCCEEEFIQKLCDSQIDCIGLTNYFKFNEKEFDLKEKIEKKDIKVFII</sequence>
<dbReference type="Gene3D" id="3.20.20.140">
    <property type="entry name" value="Metal-dependent hydrolases"/>
    <property type="match status" value="1"/>
</dbReference>